<organism evidence="9 10">
    <name type="scientific">Enterococcus plantarum</name>
    <dbReference type="NCBI Taxonomy" id="1077675"/>
    <lineage>
        <taxon>Bacteria</taxon>
        <taxon>Bacillati</taxon>
        <taxon>Bacillota</taxon>
        <taxon>Bacilli</taxon>
        <taxon>Lactobacillales</taxon>
        <taxon>Enterococcaceae</taxon>
        <taxon>Enterococcus</taxon>
    </lineage>
</organism>
<dbReference type="InterPro" id="IPR036388">
    <property type="entry name" value="WH-like_DNA-bd_sf"/>
</dbReference>
<dbReference type="PANTHER" id="PTHR32071">
    <property type="entry name" value="TRANSCRIPTIONAL REGULATORY PROTEIN"/>
    <property type="match status" value="1"/>
</dbReference>
<evidence type="ECO:0000313" key="9">
    <source>
        <dbReference type="EMBL" id="PZL76924.1"/>
    </source>
</evidence>
<dbReference type="GO" id="GO:0005524">
    <property type="term" value="F:ATP binding"/>
    <property type="evidence" value="ECO:0007669"/>
    <property type="project" value="UniProtKB-KW"/>
</dbReference>
<gene>
    <name evidence="9" type="ORF">CI088_02165</name>
</gene>
<keyword evidence="2" id="KW-0808">Transferase</keyword>
<dbReference type="InterPro" id="IPR036662">
    <property type="entry name" value="PTS_EIIA_man-typ_sf"/>
</dbReference>
<sequence length="923" mass="105561">MLKEKLLNYLKNQTSFFNPENVSDIFSASDIAEKFSIKRNTASHYLNQLVDEGILVKVNTRPVYFFHKKTFELQNYPLTNSFYPNVSEIEKEKPIFDKKIDFFHNVIGNRGSLAQTIQQLKMAAFYPNGGLPLLLTGESGTGKSYLVQLLYQFCLANDLLANDAPFITVNCAQYADNPELLTSYLFGHVKGAFTGADTEKMGAFETAADGFLFLDEVHRLSAEGQEKLFTFLDQGVIYKMGESNHPIAVNCRLAFATTEEVNSTFLTTFLRRIPVQIKIPALNERTQAERKQLIIQSFFEEQQTILKPLLVSPQVIKMLENRSYKGNVGELKNLIKIITAKSFTVNHEKEQIPITLHSLPTYLLTENYESTFSEAESLLRIDGQSSLEYLLEESEPEQKRIIQSYEKILLTYLNNQSDINTSVGLISKEIDYLFDYLLFETKRDQQHEMLLFITQHVRQMLEKIESAYQISFNGSLVYAISHYLFQRRYVEWLPESEMIQLIETFLMDIKAKLPNSYRYAEQILNLVKMSLDIEVSSMDRIILSVYIDNLGYTKEISYPKAVIVAHGYATASSIANVANRMLNELLFQSFDMPLDVTPKKIAEKLIQYIERNDTSNGLVILFDMGSLKEIHRYFSKESAAPILLMNNVTTSLAIAVGEAIQKKQQLGEIPVNAICSHPFQWEMIKPETTKEKIILTTCATGIGTAVQISNLLEKSLPSTTSVKLIPCEFRQLRDPVEFEKAFSLYDVLGIVGTANPVVENVPFISLEELIAGIGIEELLEWLKKELILDSKEEFSNQLIRNFSLDRVIQSVTILDTEKIIEQIEGFMKQLEERLGQRISNDRKLALYVHVSCLVERLIRNVPIEVYSGFNRLQECHEKELRDIKEAFSVIEKVYSVNIPDSELSYVHDVLVENTEYINDESDF</sequence>
<feature type="domain" description="PRD" evidence="8">
    <location>
        <begin position="448"/>
        <end position="557"/>
    </location>
</feature>
<dbReference type="PROSITE" id="PS51096">
    <property type="entry name" value="PTS_EIIA_TYPE_4"/>
    <property type="match status" value="1"/>
</dbReference>
<name>A0A2W3ZS20_9ENTE</name>
<dbReference type="InterPro" id="IPR002078">
    <property type="entry name" value="Sigma_54_int"/>
</dbReference>
<dbReference type="InterPro" id="IPR025662">
    <property type="entry name" value="Sigma_54_int_dom_ATP-bd_1"/>
</dbReference>
<protein>
    <recommendedName>
        <fullName evidence="1">DNA translocase FtsK</fullName>
    </recommendedName>
</protein>
<dbReference type="PROSITE" id="PS51372">
    <property type="entry name" value="PRD_2"/>
    <property type="match status" value="2"/>
</dbReference>
<dbReference type="Proteomes" id="UP000249828">
    <property type="component" value="Unassembled WGS sequence"/>
</dbReference>
<evidence type="ECO:0000256" key="2">
    <source>
        <dbReference type="ARBA" id="ARBA00022679"/>
    </source>
</evidence>
<dbReference type="InterPro" id="IPR036634">
    <property type="entry name" value="PRD_sf"/>
</dbReference>
<dbReference type="AlphaFoldDB" id="A0A2W3ZS20"/>
<comment type="caution">
    <text evidence="9">The sequence shown here is derived from an EMBL/GenBank/DDBJ whole genome shotgun (WGS) entry which is preliminary data.</text>
</comment>
<feature type="domain" description="PTS EIIA type-4" evidence="7">
    <location>
        <begin position="558"/>
        <end position="693"/>
    </location>
</feature>
<dbReference type="Pfam" id="PF00874">
    <property type="entry name" value="PRD"/>
    <property type="match status" value="1"/>
</dbReference>
<dbReference type="InterPro" id="IPR036390">
    <property type="entry name" value="WH_DNA-bd_sf"/>
</dbReference>
<dbReference type="Gene3D" id="3.40.50.300">
    <property type="entry name" value="P-loop containing nucleotide triphosphate hydrolases"/>
    <property type="match status" value="1"/>
</dbReference>
<keyword evidence="5" id="KW-0238">DNA-binding</keyword>
<dbReference type="PROSITE" id="PS50045">
    <property type="entry name" value="SIGMA54_INTERACT_4"/>
    <property type="match status" value="1"/>
</dbReference>
<keyword evidence="3" id="KW-0547">Nucleotide-binding</keyword>
<dbReference type="Gene3D" id="3.40.50.510">
    <property type="entry name" value="Phosphotransferase system, mannose-type IIA component"/>
    <property type="match status" value="1"/>
</dbReference>
<dbReference type="InterPro" id="IPR004701">
    <property type="entry name" value="PTS_EIIA_man-typ"/>
</dbReference>
<evidence type="ECO:0000256" key="3">
    <source>
        <dbReference type="ARBA" id="ARBA00022741"/>
    </source>
</evidence>
<accession>A0A2W3ZS20</accession>
<dbReference type="GO" id="GO:0016020">
    <property type="term" value="C:membrane"/>
    <property type="evidence" value="ECO:0007669"/>
    <property type="project" value="InterPro"/>
</dbReference>
<dbReference type="RefSeq" id="WP_111247044.1">
    <property type="nucleotide sequence ID" value="NZ_PIEU01000023.1"/>
</dbReference>
<reference evidence="9 10" key="1">
    <citation type="submission" date="2017-11" db="EMBL/GenBank/DDBJ databases">
        <title>Draft genome sequence of Enterococcus plantarum TRW2 strain isolated from lettuce.</title>
        <authorList>
            <person name="Kim E.B."/>
            <person name="Marco M.L."/>
            <person name="Williams T.R."/>
            <person name="You I.H."/>
        </authorList>
    </citation>
    <scope>NUCLEOTIDE SEQUENCE [LARGE SCALE GENOMIC DNA]</scope>
    <source>
        <strain evidence="9 10">TRW2</strain>
    </source>
</reference>
<dbReference type="InterPro" id="IPR003593">
    <property type="entry name" value="AAA+_ATPase"/>
</dbReference>
<dbReference type="GO" id="GO:0003677">
    <property type="term" value="F:DNA binding"/>
    <property type="evidence" value="ECO:0007669"/>
    <property type="project" value="UniProtKB-KW"/>
</dbReference>
<dbReference type="SMART" id="SM00382">
    <property type="entry name" value="AAA"/>
    <property type="match status" value="1"/>
</dbReference>
<keyword evidence="4" id="KW-0067">ATP-binding</keyword>
<dbReference type="SUPFAM" id="SSF53062">
    <property type="entry name" value="PTS system fructose IIA component-like"/>
    <property type="match status" value="1"/>
</dbReference>
<evidence type="ECO:0000259" key="7">
    <source>
        <dbReference type="PROSITE" id="PS51096"/>
    </source>
</evidence>
<dbReference type="Pfam" id="PF03610">
    <property type="entry name" value="EIIA-man"/>
    <property type="match status" value="1"/>
</dbReference>
<dbReference type="SUPFAM" id="SSF63520">
    <property type="entry name" value="PTS-regulatory domain, PRD"/>
    <property type="match status" value="1"/>
</dbReference>
<feature type="domain" description="Sigma-54 factor interaction" evidence="6">
    <location>
        <begin position="106"/>
        <end position="340"/>
    </location>
</feature>
<proteinExistence type="predicted"/>
<keyword evidence="10" id="KW-1185">Reference proteome</keyword>
<dbReference type="CDD" id="cd00009">
    <property type="entry name" value="AAA"/>
    <property type="match status" value="1"/>
</dbReference>
<dbReference type="GO" id="GO:0006355">
    <property type="term" value="P:regulation of DNA-templated transcription"/>
    <property type="evidence" value="ECO:0007669"/>
    <property type="project" value="InterPro"/>
</dbReference>
<evidence type="ECO:0000256" key="5">
    <source>
        <dbReference type="ARBA" id="ARBA00023125"/>
    </source>
</evidence>
<evidence type="ECO:0000313" key="10">
    <source>
        <dbReference type="Proteomes" id="UP000249828"/>
    </source>
</evidence>
<dbReference type="PROSITE" id="PS00675">
    <property type="entry name" value="SIGMA54_INTERACT_1"/>
    <property type="match status" value="1"/>
</dbReference>
<evidence type="ECO:0000259" key="6">
    <source>
        <dbReference type="PROSITE" id="PS50045"/>
    </source>
</evidence>
<evidence type="ECO:0000256" key="1">
    <source>
        <dbReference type="ARBA" id="ARBA00020887"/>
    </source>
</evidence>
<evidence type="ECO:0000259" key="8">
    <source>
        <dbReference type="PROSITE" id="PS51372"/>
    </source>
</evidence>
<evidence type="ECO:0000256" key="4">
    <source>
        <dbReference type="ARBA" id="ARBA00022840"/>
    </source>
</evidence>
<dbReference type="InterPro" id="IPR027417">
    <property type="entry name" value="P-loop_NTPase"/>
</dbReference>
<dbReference type="SUPFAM" id="SSF52540">
    <property type="entry name" value="P-loop containing nucleoside triphosphate hydrolases"/>
    <property type="match status" value="1"/>
</dbReference>
<dbReference type="PANTHER" id="PTHR32071:SF38">
    <property type="entry name" value="PSP OPERON TRANSCRIPTIONAL ACTIVATOR"/>
    <property type="match status" value="1"/>
</dbReference>
<dbReference type="Pfam" id="PF00158">
    <property type="entry name" value="Sigma54_activat"/>
    <property type="match status" value="1"/>
</dbReference>
<dbReference type="GO" id="GO:0016740">
    <property type="term" value="F:transferase activity"/>
    <property type="evidence" value="ECO:0007669"/>
    <property type="project" value="UniProtKB-KW"/>
</dbReference>
<dbReference type="Gene3D" id="1.10.1790.10">
    <property type="entry name" value="PRD domain"/>
    <property type="match status" value="2"/>
</dbReference>
<feature type="domain" description="PRD" evidence="8">
    <location>
        <begin position="814"/>
        <end position="920"/>
    </location>
</feature>
<dbReference type="SUPFAM" id="SSF46785">
    <property type="entry name" value="Winged helix' DNA-binding domain"/>
    <property type="match status" value="1"/>
</dbReference>
<dbReference type="GO" id="GO:0009401">
    <property type="term" value="P:phosphoenolpyruvate-dependent sugar phosphotransferase system"/>
    <property type="evidence" value="ECO:0007669"/>
    <property type="project" value="InterPro"/>
</dbReference>
<dbReference type="EMBL" id="PIEU01000023">
    <property type="protein sequence ID" value="PZL76924.1"/>
    <property type="molecule type" value="Genomic_DNA"/>
</dbReference>
<dbReference type="InterPro" id="IPR011608">
    <property type="entry name" value="PRD"/>
</dbReference>
<dbReference type="Gene3D" id="1.10.10.10">
    <property type="entry name" value="Winged helix-like DNA-binding domain superfamily/Winged helix DNA-binding domain"/>
    <property type="match status" value="1"/>
</dbReference>